<dbReference type="InterPro" id="IPR004843">
    <property type="entry name" value="Calcineurin-like_PHP"/>
</dbReference>
<dbReference type="AlphaFoldDB" id="A0AA85K7C7"/>
<dbReference type="PANTHER" id="PTHR14795:SF0">
    <property type="entry name" value="TRANSMEMBRANE PROTEIN 62"/>
    <property type="match status" value="1"/>
</dbReference>
<feature type="transmembrane region" description="Helical" evidence="1">
    <location>
        <begin position="527"/>
        <end position="548"/>
    </location>
</feature>
<name>A0AA85K7C7_TRIRE</name>
<dbReference type="Gene3D" id="3.60.21.10">
    <property type="match status" value="1"/>
</dbReference>
<dbReference type="InterPro" id="IPR029052">
    <property type="entry name" value="Metallo-depent_PP-like"/>
</dbReference>
<dbReference type="Pfam" id="PF00149">
    <property type="entry name" value="Metallophos"/>
    <property type="match status" value="1"/>
</dbReference>
<dbReference type="GO" id="GO:0016787">
    <property type="term" value="F:hydrolase activity"/>
    <property type="evidence" value="ECO:0007669"/>
    <property type="project" value="InterPro"/>
</dbReference>
<feature type="transmembrane region" description="Helical" evidence="1">
    <location>
        <begin position="482"/>
        <end position="505"/>
    </location>
</feature>
<evidence type="ECO:0000259" key="4">
    <source>
        <dbReference type="Pfam" id="PF24384"/>
    </source>
</evidence>
<evidence type="ECO:0008006" key="7">
    <source>
        <dbReference type="Google" id="ProtNLM"/>
    </source>
</evidence>
<keyword evidence="1" id="KW-0812">Transmembrane</keyword>
<dbReference type="Pfam" id="PF24384">
    <property type="entry name" value="Ig_TMM62"/>
    <property type="match status" value="1"/>
</dbReference>
<feature type="domain" description="TMEM62 Ig-like" evidence="4">
    <location>
        <begin position="301"/>
        <end position="409"/>
    </location>
</feature>
<feature type="transmembrane region" description="Helical" evidence="1">
    <location>
        <begin position="595"/>
        <end position="619"/>
    </location>
</feature>
<dbReference type="InterPro" id="IPR056229">
    <property type="entry name" value="Ig_TMM62"/>
</dbReference>
<feature type="transmembrane region" description="Helical" evidence="1">
    <location>
        <begin position="436"/>
        <end position="455"/>
    </location>
</feature>
<reference evidence="5" key="1">
    <citation type="submission" date="2022-06" db="EMBL/GenBank/DDBJ databases">
        <authorList>
            <person name="Berger JAMES D."/>
            <person name="Berger JAMES D."/>
        </authorList>
    </citation>
    <scope>NUCLEOTIDE SEQUENCE [LARGE SCALE GENOMIC DNA]</scope>
</reference>
<sequence>MSLFITVATYTLFCILLGSSNSKFSVAHNVASTSENHNVLWFMQITDLHFSKFGHIDREEDLLDLLSTYIPVIRPELVLASGDITDAKNLILPGSSQHAEEWKSYRSVLERSGVLDITKWFDIRGNHDAFNVPSSGHSYFNQYGVRGTPPKRSYMYKLLKPYGQYSFVSIDMSFEPGIKWPLNFFGYVNLDVKEQLLESVDKAKGSNQTFIFGHYPTSTVVSHDLDLRSFIGANAYAYLCGHLHTLFGMTKRMYVLQPQGYWEWELGDWRSNRYFRIVAIDNDLVSFVDVIKSPSNSKATEWPIILITNPKDAQFLLLTKEPVDRIFSSKYIRILVWSKWPILSVSVAIDGVHQGYAHLAAVNDSVQQPLYILPWNPSQWSYNSHPLHLIEVTAKDANGNQRTVAQSFSFHDPAELTTAFLSRYFISTHLSVNVAALYYTLWVLICIFAIVPRFLRGPRMLMCLFRTRLGKGMYRVSASNRLLSAILIYMLYNISCPMFMGFLVADKFGFVFSYGVFVGGVYLPEKLTYVFASCQLIFFFLLLISFYMHCGIRQTDSLVTLDKDSVTEYSTSKKSALHRHTNRLYNQIKSNYSRCISVTLIIFTIFHLICNFLLVWLPYGFLTVLLNPGCILPIVIAWFMYIFCPQPDHVKYYTQ</sequence>
<reference evidence="6" key="2">
    <citation type="submission" date="2023-11" db="UniProtKB">
        <authorList>
            <consortium name="WormBaseParasite"/>
        </authorList>
    </citation>
    <scope>IDENTIFICATION</scope>
</reference>
<keyword evidence="1" id="KW-0472">Membrane</keyword>
<accession>A0AA85K7C7</accession>
<evidence type="ECO:0000256" key="2">
    <source>
        <dbReference type="SAM" id="SignalP"/>
    </source>
</evidence>
<dbReference type="SUPFAM" id="SSF56300">
    <property type="entry name" value="Metallo-dependent phosphatases"/>
    <property type="match status" value="1"/>
</dbReference>
<feature type="chain" id="PRO_5041710199" description="Calcineurin-like phosphoesterase domain-containing protein" evidence="2">
    <location>
        <begin position="28"/>
        <end position="655"/>
    </location>
</feature>
<keyword evidence="5" id="KW-1185">Reference proteome</keyword>
<keyword evidence="2" id="KW-0732">Signal</keyword>
<evidence type="ECO:0000256" key="1">
    <source>
        <dbReference type="SAM" id="Phobius"/>
    </source>
</evidence>
<dbReference type="WBParaSite" id="TREG1_70790.1">
    <property type="protein sequence ID" value="TREG1_70790.1"/>
    <property type="gene ID" value="TREG1_70790"/>
</dbReference>
<evidence type="ECO:0000313" key="6">
    <source>
        <dbReference type="WBParaSite" id="TREG1_70790.1"/>
    </source>
</evidence>
<organism evidence="5 6">
    <name type="scientific">Trichobilharzia regenti</name>
    <name type="common">Nasal bird schistosome</name>
    <dbReference type="NCBI Taxonomy" id="157069"/>
    <lineage>
        <taxon>Eukaryota</taxon>
        <taxon>Metazoa</taxon>
        <taxon>Spiralia</taxon>
        <taxon>Lophotrochozoa</taxon>
        <taxon>Platyhelminthes</taxon>
        <taxon>Trematoda</taxon>
        <taxon>Digenea</taxon>
        <taxon>Strigeidida</taxon>
        <taxon>Schistosomatoidea</taxon>
        <taxon>Schistosomatidae</taxon>
        <taxon>Trichobilharzia</taxon>
    </lineage>
</organism>
<feature type="signal peptide" evidence="2">
    <location>
        <begin position="1"/>
        <end position="27"/>
    </location>
</feature>
<feature type="domain" description="Calcineurin-like phosphoesterase" evidence="3">
    <location>
        <begin position="41"/>
        <end position="245"/>
    </location>
</feature>
<protein>
    <recommendedName>
        <fullName evidence="7">Calcineurin-like phosphoesterase domain-containing protein</fullName>
    </recommendedName>
</protein>
<dbReference type="Proteomes" id="UP000050795">
    <property type="component" value="Unassembled WGS sequence"/>
</dbReference>
<keyword evidence="1" id="KW-1133">Transmembrane helix</keyword>
<proteinExistence type="predicted"/>
<evidence type="ECO:0000313" key="5">
    <source>
        <dbReference type="Proteomes" id="UP000050795"/>
    </source>
</evidence>
<feature type="transmembrane region" description="Helical" evidence="1">
    <location>
        <begin position="625"/>
        <end position="644"/>
    </location>
</feature>
<dbReference type="PANTHER" id="PTHR14795">
    <property type="entry name" value="HELICASE RELATED"/>
    <property type="match status" value="1"/>
</dbReference>
<evidence type="ECO:0000259" key="3">
    <source>
        <dbReference type="Pfam" id="PF00149"/>
    </source>
</evidence>